<gene>
    <name evidence="13" type="ORF">CLIB1423_05S00188</name>
</gene>
<protein>
    <recommendedName>
        <fullName evidence="10">Glucose starvation modulator protein 1</fullName>
    </recommendedName>
</protein>
<dbReference type="GO" id="GO:0000977">
    <property type="term" value="F:RNA polymerase II transcription regulatory region sequence-specific DNA binding"/>
    <property type="evidence" value="ECO:0007669"/>
    <property type="project" value="TreeGrafter"/>
</dbReference>
<dbReference type="Pfam" id="PF24990">
    <property type="entry name" value="PAS_13"/>
    <property type="match status" value="1"/>
</dbReference>
<sequence length="581" mass="66689">MTKRLSVTEKIGRKPASRACVFCHSKHLQCSNERPCRNCVKRNIGHECHDIVRKKAKYMKVNSGSKSQSAMSSSMEPESSDAPGGNHPALHQQQLHQHKQQHSQQLLPAIKQERSNFNNNRMLNTTNDVLNRISTNTNQYLDFGRVAEQQQSVNSPNLDMFNSNYLNQEYLMLGDILLHSKPTSPSPSASSEAQSQLQQQHSLPQSQLQSYDPVLDNVDVSQRLSSQQQQQQPPAVINRKKNKVDTRPFISLGFSKSYSEHELDLNVNNITYNSFNTRETTENSSNTEGILDNRADSKFIVHNQIMQNKETSAFNKSLKTSSTNLPYEYMSPMETHNLYQRVQDIYAKNIVDFEYPQSYHSLTYFLKKRFSGNTLSLEGKQRKRANLLIILKLIASYRPTFISAHKSLLKPYDFQFLEMSFQRSLIDCEKLAQLNSSPTIIWRRTGEIVSLSDDLLSLLGFSVRDILSKRTFIMELMYDDESIVNYFKLFKSVAVGNLHSSIITKCKLIRKVDEENGSDKHSQSSHISNHDLYNEDSSTELNDYIEFCSVWTVKRDLFDIPMLIVGQFLPIFTQGEGVRMY</sequence>
<dbReference type="GO" id="GO:0005634">
    <property type="term" value="C:nucleus"/>
    <property type="evidence" value="ECO:0007669"/>
    <property type="project" value="UniProtKB-SubCell"/>
</dbReference>
<feature type="domain" description="Zn(2)-C6 fungal-type" evidence="12">
    <location>
        <begin position="19"/>
        <end position="48"/>
    </location>
</feature>
<dbReference type="Proteomes" id="UP000837801">
    <property type="component" value="Unassembled WGS sequence"/>
</dbReference>
<keyword evidence="14" id="KW-1185">Reference proteome</keyword>
<keyword evidence="5" id="KW-0805">Transcription regulation</keyword>
<feature type="region of interest" description="Disordered" evidence="11">
    <location>
        <begin position="222"/>
        <end position="242"/>
    </location>
</feature>
<organism evidence="13 14">
    <name type="scientific">[Candida] railenensis</name>
    <dbReference type="NCBI Taxonomy" id="45579"/>
    <lineage>
        <taxon>Eukaryota</taxon>
        <taxon>Fungi</taxon>
        <taxon>Dikarya</taxon>
        <taxon>Ascomycota</taxon>
        <taxon>Saccharomycotina</taxon>
        <taxon>Pichiomycetes</taxon>
        <taxon>Debaryomycetaceae</taxon>
        <taxon>Kurtzmaniella</taxon>
    </lineage>
</organism>
<dbReference type="GO" id="GO:0009267">
    <property type="term" value="P:cellular response to starvation"/>
    <property type="evidence" value="ECO:0007669"/>
    <property type="project" value="TreeGrafter"/>
</dbReference>
<evidence type="ECO:0000256" key="11">
    <source>
        <dbReference type="SAM" id="MobiDB-lite"/>
    </source>
</evidence>
<dbReference type="InterPro" id="IPR036864">
    <property type="entry name" value="Zn2-C6_fun-type_DNA-bd_sf"/>
</dbReference>
<dbReference type="Gene3D" id="4.10.240.10">
    <property type="entry name" value="Zn(2)-C6 fungal-type DNA-binding domain"/>
    <property type="match status" value="1"/>
</dbReference>
<evidence type="ECO:0000256" key="4">
    <source>
        <dbReference type="ARBA" id="ARBA00022833"/>
    </source>
</evidence>
<keyword evidence="7" id="KW-0804">Transcription</keyword>
<dbReference type="AlphaFoldDB" id="A0A9P0QMA2"/>
<evidence type="ECO:0000313" key="14">
    <source>
        <dbReference type="Proteomes" id="UP000837801"/>
    </source>
</evidence>
<comment type="caution">
    <text evidence="13">The sequence shown here is derived from an EMBL/GenBank/DDBJ whole genome shotgun (WGS) entry which is preliminary data.</text>
</comment>
<comment type="similarity">
    <text evidence="2">Belongs to the ERT1/acuK family.</text>
</comment>
<dbReference type="InterPro" id="IPR050335">
    <property type="entry name" value="ERT1_acuK_gluconeogen_tf"/>
</dbReference>
<dbReference type="EMBL" id="CAKXYY010000005">
    <property type="protein sequence ID" value="CAH2351867.1"/>
    <property type="molecule type" value="Genomic_DNA"/>
</dbReference>
<dbReference type="InterPro" id="IPR001138">
    <property type="entry name" value="Zn2Cys6_DnaBD"/>
</dbReference>
<evidence type="ECO:0000256" key="7">
    <source>
        <dbReference type="ARBA" id="ARBA00023163"/>
    </source>
</evidence>
<evidence type="ECO:0000256" key="9">
    <source>
        <dbReference type="ARBA" id="ARBA00037336"/>
    </source>
</evidence>
<evidence type="ECO:0000313" key="13">
    <source>
        <dbReference type="EMBL" id="CAH2351867.1"/>
    </source>
</evidence>
<evidence type="ECO:0000256" key="10">
    <source>
        <dbReference type="ARBA" id="ARBA00039294"/>
    </source>
</evidence>
<evidence type="ECO:0000256" key="2">
    <source>
        <dbReference type="ARBA" id="ARBA00010855"/>
    </source>
</evidence>
<dbReference type="PROSITE" id="PS50048">
    <property type="entry name" value="ZN2_CY6_FUNGAL_2"/>
    <property type="match status" value="1"/>
</dbReference>
<proteinExistence type="inferred from homology"/>
<dbReference type="Pfam" id="PF00172">
    <property type="entry name" value="Zn_clus"/>
    <property type="match status" value="1"/>
</dbReference>
<dbReference type="OrthoDB" id="2538135at2759"/>
<evidence type="ECO:0000256" key="8">
    <source>
        <dbReference type="ARBA" id="ARBA00023242"/>
    </source>
</evidence>
<comment type="function">
    <text evidence="9">Transcription factor which regulates nonfermentable carbon utilization.</text>
</comment>
<dbReference type="SUPFAM" id="SSF57701">
    <property type="entry name" value="Zn2/Cys6 DNA-binding domain"/>
    <property type="match status" value="1"/>
</dbReference>
<dbReference type="PROSITE" id="PS00463">
    <property type="entry name" value="ZN2_CY6_FUNGAL_1"/>
    <property type="match status" value="1"/>
</dbReference>
<reference evidence="13" key="1">
    <citation type="submission" date="2022-03" db="EMBL/GenBank/DDBJ databases">
        <authorList>
            <person name="Legras J.-L."/>
            <person name="Devillers H."/>
            <person name="Grondin C."/>
        </authorList>
    </citation>
    <scope>NUCLEOTIDE SEQUENCE</scope>
    <source>
        <strain evidence="13">CLIB 1423</strain>
    </source>
</reference>
<evidence type="ECO:0000256" key="6">
    <source>
        <dbReference type="ARBA" id="ARBA00023125"/>
    </source>
</evidence>
<dbReference type="GO" id="GO:0008270">
    <property type="term" value="F:zinc ion binding"/>
    <property type="evidence" value="ECO:0007669"/>
    <property type="project" value="InterPro"/>
</dbReference>
<comment type="subcellular location">
    <subcellularLocation>
        <location evidence="1">Nucleus</location>
    </subcellularLocation>
</comment>
<keyword evidence="3" id="KW-0479">Metal-binding</keyword>
<name>A0A9P0QMA2_9ASCO</name>
<keyword evidence="4" id="KW-0862">Zinc</keyword>
<dbReference type="InterPro" id="IPR056751">
    <property type="entry name" value="PAS_13"/>
</dbReference>
<feature type="region of interest" description="Disordered" evidence="11">
    <location>
        <begin position="59"/>
        <end position="105"/>
    </location>
</feature>
<dbReference type="PANTHER" id="PTHR47659:SF8">
    <property type="entry name" value="GLUCOSE STARVATION MODULATOR PROTEIN 1"/>
    <property type="match status" value="1"/>
</dbReference>
<dbReference type="SMART" id="SM00066">
    <property type="entry name" value="GAL4"/>
    <property type="match status" value="1"/>
</dbReference>
<accession>A0A9P0QMA2</accession>
<evidence type="ECO:0000259" key="12">
    <source>
        <dbReference type="PROSITE" id="PS50048"/>
    </source>
</evidence>
<dbReference type="PANTHER" id="PTHR47659">
    <property type="entry name" value="ZN(II)2CYS6 TRANSCRIPTION FACTOR (EUROFUNG)-RELATED"/>
    <property type="match status" value="1"/>
</dbReference>
<evidence type="ECO:0000256" key="1">
    <source>
        <dbReference type="ARBA" id="ARBA00004123"/>
    </source>
</evidence>
<keyword evidence="6" id="KW-0238">DNA-binding</keyword>
<feature type="compositionally biased region" description="Low complexity" evidence="11">
    <location>
        <begin position="186"/>
        <end position="210"/>
    </location>
</feature>
<feature type="region of interest" description="Disordered" evidence="11">
    <location>
        <begin position="178"/>
        <end position="210"/>
    </location>
</feature>
<evidence type="ECO:0000256" key="3">
    <source>
        <dbReference type="ARBA" id="ARBA00022723"/>
    </source>
</evidence>
<keyword evidence="8" id="KW-0539">Nucleus</keyword>
<evidence type="ECO:0000256" key="5">
    <source>
        <dbReference type="ARBA" id="ARBA00023015"/>
    </source>
</evidence>
<feature type="compositionally biased region" description="Low complexity" evidence="11">
    <location>
        <begin position="63"/>
        <end position="77"/>
    </location>
</feature>
<feature type="compositionally biased region" description="Low complexity" evidence="11">
    <location>
        <begin position="222"/>
        <end position="232"/>
    </location>
</feature>
<dbReference type="GO" id="GO:0000981">
    <property type="term" value="F:DNA-binding transcription factor activity, RNA polymerase II-specific"/>
    <property type="evidence" value="ECO:0007669"/>
    <property type="project" value="InterPro"/>
</dbReference>
<dbReference type="CDD" id="cd00067">
    <property type="entry name" value="GAL4"/>
    <property type="match status" value="1"/>
</dbReference>